<comment type="caution">
    <text evidence="1">The sequence shown here is derived from an EMBL/GenBank/DDBJ whole genome shotgun (WGS) entry which is preliminary data.</text>
</comment>
<dbReference type="EMBL" id="LITS01000009">
    <property type="protein sequence ID" value="OAA87443.1"/>
    <property type="molecule type" value="Genomic_DNA"/>
</dbReference>
<dbReference type="Proteomes" id="UP000077020">
    <property type="component" value="Unassembled WGS sequence"/>
</dbReference>
<reference evidence="1 2" key="1">
    <citation type="journal article" date="2016" name="Biotechnol. Bioeng.">
        <title>Traits of selected Clostridium strains for syngas fermentation to ethanol.</title>
        <authorList>
            <person name="Martin M.E."/>
            <person name="Richter H."/>
            <person name="Saha S."/>
            <person name="Angenent L.T."/>
        </authorList>
    </citation>
    <scope>NUCLEOTIDE SEQUENCE [LARGE SCALE GENOMIC DNA]</scope>
    <source>
        <strain evidence="1 2">PETC</strain>
    </source>
</reference>
<accession>A0ABX2TUL2</accession>
<gene>
    <name evidence="1" type="ORF">WX45_03563</name>
</gene>
<keyword evidence="2" id="KW-1185">Reference proteome</keyword>
<protein>
    <submittedName>
        <fullName evidence="1">Uncharacterized protein</fullName>
    </submittedName>
</protein>
<evidence type="ECO:0000313" key="1">
    <source>
        <dbReference type="EMBL" id="OAA87443.1"/>
    </source>
</evidence>
<organism evidence="1 2">
    <name type="scientific">Clostridium ljungdahlii (strain ATCC 55383 / DSM 13528 / PETC)</name>
    <dbReference type="NCBI Taxonomy" id="748727"/>
    <lineage>
        <taxon>Bacteria</taxon>
        <taxon>Bacillati</taxon>
        <taxon>Bacillota</taxon>
        <taxon>Clostridia</taxon>
        <taxon>Eubacteriales</taxon>
        <taxon>Clostridiaceae</taxon>
        <taxon>Clostridium</taxon>
    </lineage>
</organism>
<sequence length="29" mass="3260">MQSIRKRLSLVLVLCTIVTVVLSNKLQGF</sequence>
<evidence type="ECO:0000313" key="2">
    <source>
        <dbReference type="Proteomes" id="UP000077020"/>
    </source>
</evidence>
<name>A0ABX2TUL2_CLOLD</name>
<proteinExistence type="predicted"/>